<dbReference type="EMBL" id="JAMZIH010002314">
    <property type="protein sequence ID" value="KAJ1677530.1"/>
    <property type="molecule type" value="Genomic_DNA"/>
</dbReference>
<keyword evidence="2" id="KW-1185">Reference proteome</keyword>
<organism evidence="1 2">
    <name type="scientific">Spiromyces aspiralis</name>
    <dbReference type="NCBI Taxonomy" id="68401"/>
    <lineage>
        <taxon>Eukaryota</taxon>
        <taxon>Fungi</taxon>
        <taxon>Fungi incertae sedis</taxon>
        <taxon>Zoopagomycota</taxon>
        <taxon>Kickxellomycotina</taxon>
        <taxon>Kickxellomycetes</taxon>
        <taxon>Kickxellales</taxon>
        <taxon>Kickxellaceae</taxon>
        <taxon>Spiromyces</taxon>
    </lineage>
</organism>
<reference evidence="1" key="1">
    <citation type="submission" date="2022-06" db="EMBL/GenBank/DDBJ databases">
        <title>Phylogenomic reconstructions and comparative analyses of Kickxellomycotina fungi.</title>
        <authorList>
            <person name="Reynolds N.K."/>
            <person name="Stajich J.E."/>
            <person name="Barry K."/>
            <person name="Grigoriev I.V."/>
            <person name="Crous P."/>
            <person name="Smith M.E."/>
        </authorList>
    </citation>
    <scope>NUCLEOTIDE SEQUENCE</scope>
    <source>
        <strain evidence="1">RSA 2271</strain>
    </source>
</reference>
<evidence type="ECO:0000313" key="1">
    <source>
        <dbReference type="EMBL" id="KAJ1677530.1"/>
    </source>
</evidence>
<feature type="non-terminal residue" evidence="1">
    <location>
        <position position="247"/>
    </location>
</feature>
<dbReference type="Proteomes" id="UP001145114">
    <property type="component" value="Unassembled WGS sequence"/>
</dbReference>
<proteinExistence type="predicted"/>
<accession>A0ACC1HQ68</accession>
<sequence>MNKDRLIDTFSDEGDGVRLINFQLKGDKASNDQPNSSTSGCNPSGKEVEKEDNLIVMSSAGGESVESTPVIRARTALEEYVDVISDTEARRRVEEKREQRRTENKGKERDTESDTSSEIHSFRGASRLSLPSQLKEHYRMYGGGHRQSNTSGRHGSGDDQPNTAFEYRHRVSDPAEHTPSSSGSSSDSQGSSFDYYRKPATAAAAVMGAGGEVAERSKRMTMHSESVNMLSSTTPPSFAYGDYYSGG</sequence>
<name>A0ACC1HQ68_9FUNG</name>
<evidence type="ECO:0000313" key="2">
    <source>
        <dbReference type="Proteomes" id="UP001145114"/>
    </source>
</evidence>
<gene>
    <name evidence="1" type="ORF">EV182_005975</name>
</gene>
<comment type="caution">
    <text evidence="1">The sequence shown here is derived from an EMBL/GenBank/DDBJ whole genome shotgun (WGS) entry which is preliminary data.</text>
</comment>
<protein>
    <submittedName>
        <fullName evidence="1">Uncharacterized protein</fullName>
    </submittedName>
</protein>